<protein>
    <submittedName>
        <fullName evidence="2">AlNc14C1G162 protein</fullName>
    </submittedName>
</protein>
<dbReference type="AlphaFoldDB" id="F0VZ16"/>
<dbReference type="HOGENOM" id="CLU_104401_0_0_1"/>
<proteinExistence type="predicted"/>
<accession>F0VZ16</accession>
<sequence length="232" mass="26278">MVEQFAVDMTQCTSAISRTQTIMRHGNPVHQNRTRSKNNNEKNELARLRQENESLKKEIESLKAERFQSESAFACQTQVLQIMADSNSNLQSQLINVEGEAAHQKACVVQLLLELETAASEHEVSKKLLEKAQAILKEGVALTTVYRTQLKKLSNERKMAQLQQGALSPIHPLKSEAKRPVEELDGDDAASFIKNMNKALQNETRGLYSKIGELRAIIEQLQRKLRRFLVIK</sequence>
<evidence type="ECO:0000313" key="2">
    <source>
        <dbReference type="EMBL" id="CCA14031.1"/>
    </source>
</evidence>
<keyword evidence="1" id="KW-0175">Coiled coil</keyword>
<reference evidence="2" key="1">
    <citation type="journal article" date="2011" name="PLoS Biol.">
        <title>Gene gain and loss during evolution of obligate parasitism in the white rust pathogen of Arabidopsis thaliana.</title>
        <authorList>
            <person name="Kemen E."/>
            <person name="Gardiner A."/>
            <person name="Schultz-Larsen T."/>
            <person name="Kemen A.C."/>
            <person name="Balmuth A.L."/>
            <person name="Robert-Seilaniantz A."/>
            <person name="Bailey K."/>
            <person name="Holub E."/>
            <person name="Studholme D.J."/>
            <person name="Maclean D."/>
            <person name="Jones J.D."/>
        </authorList>
    </citation>
    <scope>NUCLEOTIDE SEQUENCE</scope>
</reference>
<evidence type="ECO:0000256" key="1">
    <source>
        <dbReference type="SAM" id="Coils"/>
    </source>
</evidence>
<dbReference type="EMBL" id="FR824046">
    <property type="protein sequence ID" value="CCA14031.1"/>
    <property type="molecule type" value="Genomic_DNA"/>
</dbReference>
<gene>
    <name evidence="2" type="primary">AlNc14C1G162</name>
    <name evidence="2" type="ORF">ALNC14_001740</name>
</gene>
<feature type="coiled-coil region" evidence="1">
    <location>
        <begin position="31"/>
        <end position="72"/>
    </location>
</feature>
<name>F0VZ16_9STRA</name>
<reference evidence="2" key="2">
    <citation type="submission" date="2011-02" db="EMBL/GenBank/DDBJ databases">
        <authorList>
            <person name="MacLean D."/>
        </authorList>
    </citation>
    <scope>NUCLEOTIDE SEQUENCE</scope>
</reference>
<organism evidence="2">
    <name type="scientific">Albugo laibachii Nc14</name>
    <dbReference type="NCBI Taxonomy" id="890382"/>
    <lineage>
        <taxon>Eukaryota</taxon>
        <taxon>Sar</taxon>
        <taxon>Stramenopiles</taxon>
        <taxon>Oomycota</taxon>
        <taxon>Peronosporomycetes</taxon>
        <taxon>Albuginales</taxon>
        <taxon>Albuginaceae</taxon>
        <taxon>Albugo</taxon>
    </lineage>
</organism>